<evidence type="ECO:0000256" key="2">
    <source>
        <dbReference type="ARBA" id="ARBA00022692"/>
    </source>
</evidence>
<dbReference type="GO" id="GO:0008320">
    <property type="term" value="F:protein transmembrane transporter activity"/>
    <property type="evidence" value="ECO:0007669"/>
    <property type="project" value="TreeGrafter"/>
</dbReference>
<dbReference type="InterPro" id="IPR013761">
    <property type="entry name" value="SAM/pointed_sf"/>
</dbReference>
<dbReference type="CDD" id="cd09487">
    <property type="entry name" value="SAM_superfamily"/>
    <property type="match status" value="1"/>
</dbReference>
<feature type="domain" description="SAM" evidence="6">
    <location>
        <begin position="180"/>
        <end position="245"/>
    </location>
</feature>
<dbReference type="AlphaFoldDB" id="A0A061R190"/>
<evidence type="ECO:0000256" key="5">
    <source>
        <dbReference type="SAM" id="MobiDB-lite"/>
    </source>
</evidence>
<sequence>MSADGQDAGGVVQWLQKEPAKLKEKFESWLAQQPYAATVALITLGGGTQGAVLGAVMGSLAKAQPAAGQGVSPLASNPAMTGGPLVQARNFGVLTGVNAGLSATVKKLRGGVDDVQTAMIASFGSGIAFSLVSGIGTSVNQPGGPVPAALVTGTMFALFQGAFYKIGEMFGWTGTAAGTPAEDTYLRTRYMLSTLGLEKYEKNFKKGLLDDSTLMLLNENALAECKIPPGPRLHIMNHIESYRNVLKPGMMLPAPPPPEDPSGPEGKPK</sequence>
<gene>
    <name evidence="7" type="ORF">TSPGSL018_18592</name>
</gene>
<dbReference type="GO" id="GO:0045036">
    <property type="term" value="P:protein targeting to chloroplast"/>
    <property type="evidence" value="ECO:0007669"/>
    <property type="project" value="TreeGrafter"/>
</dbReference>
<keyword evidence="2" id="KW-0812">Transmembrane</keyword>
<keyword evidence="3" id="KW-1133">Transmembrane helix</keyword>
<dbReference type="Pfam" id="PF07647">
    <property type="entry name" value="SAM_2"/>
    <property type="match status" value="1"/>
</dbReference>
<evidence type="ECO:0000256" key="1">
    <source>
        <dbReference type="ARBA" id="ARBA00004141"/>
    </source>
</evidence>
<dbReference type="GO" id="GO:0042721">
    <property type="term" value="C:TIM22 mitochondrial import inner membrane insertion complex"/>
    <property type="evidence" value="ECO:0007669"/>
    <property type="project" value="InterPro"/>
</dbReference>
<reference evidence="7" key="1">
    <citation type="submission" date="2014-05" db="EMBL/GenBank/DDBJ databases">
        <title>The transcriptome of the halophilic microalga Tetraselmis sp. GSL018 isolated from the Great Salt Lake, Utah.</title>
        <authorList>
            <person name="Jinkerson R.E."/>
            <person name="D'Adamo S."/>
            <person name="Posewitz M.C."/>
        </authorList>
    </citation>
    <scope>NUCLEOTIDE SEQUENCE</scope>
    <source>
        <strain evidence="7">GSL018</strain>
    </source>
</reference>
<proteinExistence type="predicted"/>
<dbReference type="InterPro" id="IPR001660">
    <property type="entry name" value="SAM"/>
</dbReference>
<dbReference type="SMART" id="SM00454">
    <property type="entry name" value="SAM"/>
    <property type="match status" value="1"/>
</dbReference>
<protein>
    <submittedName>
        <fullName evidence="7">Mitochondrial import inner membrane translocase subunit tim17 tim22 tim23 family protein</fullName>
    </submittedName>
</protein>
<evidence type="ECO:0000256" key="3">
    <source>
        <dbReference type="ARBA" id="ARBA00022989"/>
    </source>
</evidence>
<dbReference type="PANTHER" id="PTHR14110:SF6">
    <property type="entry name" value="OS04G0405100 PROTEIN"/>
    <property type="match status" value="1"/>
</dbReference>
<dbReference type="Gene3D" id="1.10.150.50">
    <property type="entry name" value="Transcription Factor, Ets-1"/>
    <property type="match status" value="1"/>
</dbReference>
<organism evidence="7">
    <name type="scientific">Tetraselmis sp. GSL018</name>
    <dbReference type="NCBI Taxonomy" id="582737"/>
    <lineage>
        <taxon>Eukaryota</taxon>
        <taxon>Viridiplantae</taxon>
        <taxon>Chlorophyta</taxon>
        <taxon>core chlorophytes</taxon>
        <taxon>Chlorodendrophyceae</taxon>
        <taxon>Chlorodendrales</taxon>
        <taxon>Chlorodendraceae</taxon>
        <taxon>Tetraselmis</taxon>
    </lineage>
</organism>
<evidence type="ECO:0000256" key="4">
    <source>
        <dbReference type="ARBA" id="ARBA00023136"/>
    </source>
</evidence>
<evidence type="ECO:0000313" key="7">
    <source>
        <dbReference type="EMBL" id="JAC64311.1"/>
    </source>
</evidence>
<accession>A0A061R190</accession>
<dbReference type="EMBL" id="GBEZ01022532">
    <property type="protein sequence ID" value="JAC64311.1"/>
    <property type="molecule type" value="Transcribed_RNA"/>
</dbReference>
<keyword evidence="4" id="KW-0472">Membrane</keyword>
<name>A0A061R190_9CHLO</name>
<dbReference type="PANTHER" id="PTHR14110">
    <property type="entry name" value="MITOCHONDRIAL IMPORT INNER MEMBRANE TRANSLOCASE SUBUNIT TIM22"/>
    <property type="match status" value="1"/>
</dbReference>
<evidence type="ECO:0000259" key="6">
    <source>
        <dbReference type="SMART" id="SM00454"/>
    </source>
</evidence>
<dbReference type="GO" id="GO:0045039">
    <property type="term" value="P:protein insertion into mitochondrial inner membrane"/>
    <property type="evidence" value="ECO:0007669"/>
    <property type="project" value="InterPro"/>
</dbReference>
<dbReference type="InterPro" id="IPR039175">
    <property type="entry name" value="TIM22"/>
</dbReference>
<comment type="subcellular location">
    <subcellularLocation>
        <location evidence="1">Membrane</location>
        <topology evidence="1">Multi-pass membrane protein</topology>
    </subcellularLocation>
</comment>
<dbReference type="SUPFAM" id="SSF47769">
    <property type="entry name" value="SAM/Pointed domain"/>
    <property type="match status" value="1"/>
</dbReference>
<dbReference type="GO" id="GO:0009706">
    <property type="term" value="C:chloroplast inner membrane"/>
    <property type="evidence" value="ECO:0007669"/>
    <property type="project" value="TreeGrafter"/>
</dbReference>
<feature type="region of interest" description="Disordered" evidence="5">
    <location>
        <begin position="249"/>
        <end position="269"/>
    </location>
</feature>